<reference evidence="4 5" key="1">
    <citation type="journal article" date="2019" name="Int. J. Syst. Evol. Microbiol.">
        <title>The Global Catalogue of Microorganisms (GCM) 10K type strain sequencing project: providing services to taxonomists for standard genome sequencing and annotation.</title>
        <authorList>
            <consortium name="The Broad Institute Genomics Platform"/>
            <consortium name="The Broad Institute Genome Sequencing Center for Infectious Disease"/>
            <person name="Wu L."/>
            <person name="Ma J."/>
        </authorList>
    </citation>
    <scope>NUCLEOTIDE SEQUENCE [LARGE SCALE GENOMIC DNA]</scope>
    <source>
        <strain evidence="4 5">JCM 15115</strain>
    </source>
</reference>
<dbReference type="Gene3D" id="3.90.850.10">
    <property type="entry name" value="Fumarylacetoacetase-like, C-terminal domain"/>
    <property type="match status" value="1"/>
</dbReference>
<gene>
    <name evidence="4" type="ORF">GCM10008943_22540</name>
</gene>
<dbReference type="PANTHER" id="PTHR42796">
    <property type="entry name" value="FUMARYLACETOACETATE HYDROLASE DOMAIN-CONTAINING PROTEIN 2A-RELATED"/>
    <property type="match status" value="1"/>
</dbReference>
<comment type="similarity">
    <text evidence="1">Belongs to the FAH family.</text>
</comment>
<dbReference type="InterPro" id="IPR011234">
    <property type="entry name" value="Fumarylacetoacetase-like_C"/>
</dbReference>
<comment type="caution">
    <text evidence="4">The sequence shown here is derived from an EMBL/GenBank/DDBJ whole genome shotgun (WGS) entry which is preliminary data.</text>
</comment>
<dbReference type="Pfam" id="PF01557">
    <property type="entry name" value="FAA_hydrolase"/>
    <property type="match status" value="1"/>
</dbReference>
<dbReference type="Proteomes" id="UP001424441">
    <property type="component" value="Unassembled WGS sequence"/>
</dbReference>
<evidence type="ECO:0000313" key="4">
    <source>
        <dbReference type="EMBL" id="GAA0606479.1"/>
    </source>
</evidence>
<keyword evidence="2" id="KW-0479">Metal-binding</keyword>
<feature type="domain" description="Fumarylacetoacetase-like C-terminal" evidence="3">
    <location>
        <begin position="72"/>
        <end position="276"/>
    </location>
</feature>
<organism evidence="4 5">
    <name type="scientific">Paenochrobactrum glaciei</name>
    <dbReference type="NCBI Taxonomy" id="486407"/>
    <lineage>
        <taxon>Bacteria</taxon>
        <taxon>Pseudomonadati</taxon>
        <taxon>Pseudomonadota</taxon>
        <taxon>Alphaproteobacteria</taxon>
        <taxon>Hyphomicrobiales</taxon>
        <taxon>Brucellaceae</taxon>
        <taxon>Paenochrobactrum</taxon>
    </lineage>
</organism>
<proteinExistence type="inferred from homology"/>
<dbReference type="InterPro" id="IPR036663">
    <property type="entry name" value="Fumarylacetoacetase_C_sf"/>
</dbReference>
<dbReference type="InterPro" id="IPR051121">
    <property type="entry name" value="FAH"/>
</dbReference>
<evidence type="ECO:0000256" key="1">
    <source>
        <dbReference type="ARBA" id="ARBA00010211"/>
    </source>
</evidence>
<dbReference type="RefSeq" id="WP_343805601.1">
    <property type="nucleotide sequence ID" value="NZ_BAAADE010000004.1"/>
</dbReference>
<dbReference type="EMBL" id="BAAADE010000004">
    <property type="protein sequence ID" value="GAA0606479.1"/>
    <property type="molecule type" value="Genomic_DNA"/>
</dbReference>
<dbReference type="PANTHER" id="PTHR42796:SF4">
    <property type="entry name" value="FUMARYLACETOACETATE HYDROLASE DOMAIN-CONTAINING PROTEIN 2A"/>
    <property type="match status" value="1"/>
</dbReference>
<keyword evidence="5" id="KW-1185">Reference proteome</keyword>
<evidence type="ECO:0000259" key="3">
    <source>
        <dbReference type="Pfam" id="PF01557"/>
    </source>
</evidence>
<dbReference type="SUPFAM" id="SSF56529">
    <property type="entry name" value="FAH"/>
    <property type="match status" value="1"/>
</dbReference>
<keyword evidence="4" id="KW-0378">Hydrolase</keyword>
<sequence length="283" mass="30593">MKFVRYGLAGNERPGVIDAAGNIRDLSAYTDDINGAALAAGLIDKVASLNLEMLPLVSENQRLGSPIAEPSKIVCIGLNYVDHALEGGRAIPDEPVLFMKSTTSITGPNDTILIPQNSIRTDWEIELGVVIAKDTHYVSEEHALSCVAGYVLANDISERDHQLRRGGEWTKGKSHDTFCPLGPWLVSQDELGDASDISLQLSVNNIQRQNGHTRDLIFSVAYSVSYISQFMTLRAGDIILTGTPAGVGQSIKPDPVFLHANDTMTMSATGLGQQTHVFANYRG</sequence>
<evidence type="ECO:0000313" key="5">
    <source>
        <dbReference type="Proteomes" id="UP001424441"/>
    </source>
</evidence>
<protein>
    <submittedName>
        <fullName evidence="4">Fumarylacetoacetate hydrolase family protein</fullName>
    </submittedName>
</protein>
<name>A0ABN1G918_9HYPH</name>
<accession>A0ABN1G918</accession>
<evidence type="ECO:0000256" key="2">
    <source>
        <dbReference type="ARBA" id="ARBA00022723"/>
    </source>
</evidence>
<dbReference type="GO" id="GO:0016787">
    <property type="term" value="F:hydrolase activity"/>
    <property type="evidence" value="ECO:0007669"/>
    <property type="project" value="UniProtKB-KW"/>
</dbReference>